<dbReference type="Pfam" id="PF02311">
    <property type="entry name" value="AraC_binding"/>
    <property type="match status" value="1"/>
</dbReference>
<evidence type="ECO:0000259" key="4">
    <source>
        <dbReference type="PROSITE" id="PS01124"/>
    </source>
</evidence>
<evidence type="ECO:0000313" key="5">
    <source>
        <dbReference type="EMBL" id="RDV10673.1"/>
    </source>
</evidence>
<dbReference type="PROSITE" id="PS01124">
    <property type="entry name" value="HTH_ARAC_FAMILY_2"/>
    <property type="match status" value="1"/>
</dbReference>
<dbReference type="InterPro" id="IPR009057">
    <property type="entry name" value="Homeodomain-like_sf"/>
</dbReference>
<sequence>MKPVHFQIPKASGETIRVQYEEQPHFYDNLHFHPEVQIMFICEGSGTRFIGDSIGSFSSGDILLLGPNLPHVFRNDKKYYEEDAGLEARNISLFFQMESFGAPFLSLPEVYPLHKLLLASKRGLRIKGETKKQVTALVEQMLHLKGFERFIQLFNILNLLSLSKELEPLSSVGFDGPQNDTDSKKINDVFKYIMNNFSEEVKLQEAANIANMSVNAFCRYFKQHTRKTFSSFLNEIRIGHACRLLIEDRWNIRETALESGFDNISYFNRQFKEITSYTPSEYVKLYREKYPSPLPLA</sequence>
<dbReference type="SMART" id="SM00342">
    <property type="entry name" value="HTH_ARAC"/>
    <property type="match status" value="1"/>
</dbReference>
<dbReference type="OrthoDB" id="792101at2"/>
<protein>
    <submittedName>
        <fullName evidence="5">AraC family transcriptional regulator</fullName>
    </submittedName>
</protein>
<dbReference type="Proteomes" id="UP000256708">
    <property type="component" value="Unassembled WGS sequence"/>
</dbReference>
<dbReference type="PANTHER" id="PTHR43280">
    <property type="entry name" value="ARAC-FAMILY TRANSCRIPTIONAL REGULATOR"/>
    <property type="match status" value="1"/>
</dbReference>
<dbReference type="SUPFAM" id="SSF46689">
    <property type="entry name" value="Homeodomain-like"/>
    <property type="match status" value="2"/>
</dbReference>
<name>A0A3D8KZX2_9BACT</name>
<dbReference type="InterPro" id="IPR018060">
    <property type="entry name" value="HTH_AraC"/>
</dbReference>
<dbReference type="Pfam" id="PF12833">
    <property type="entry name" value="HTH_18"/>
    <property type="match status" value="1"/>
</dbReference>
<dbReference type="AlphaFoldDB" id="A0A3D8KZX2"/>
<dbReference type="PANTHER" id="PTHR43280:SF27">
    <property type="entry name" value="TRANSCRIPTIONAL REGULATOR MTLR"/>
    <property type="match status" value="1"/>
</dbReference>
<dbReference type="InterPro" id="IPR011051">
    <property type="entry name" value="RmlC_Cupin_sf"/>
</dbReference>
<dbReference type="PROSITE" id="PS00041">
    <property type="entry name" value="HTH_ARAC_FAMILY_1"/>
    <property type="match status" value="1"/>
</dbReference>
<keyword evidence="3" id="KW-0804">Transcription</keyword>
<evidence type="ECO:0000313" key="6">
    <source>
        <dbReference type="Proteomes" id="UP000256708"/>
    </source>
</evidence>
<evidence type="ECO:0000256" key="2">
    <source>
        <dbReference type="ARBA" id="ARBA00023125"/>
    </source>
</evidence>
<dbReference type="EMBL" id="QRGR01000056">
    <property type="protein sequence ID" value="RDV10673.1"/>
    <property type="molecule type" value="Genomic_DNA"/>
</dbReference>
<proteinExistence type="predicted"/>
<keyword evidence="2" id="KW-0238">DNA-binding</keyword>
<dbReference type="InterPro" id="IPR003313">
    <property type="entry name" value="AraC-bd"/>
</dbReference>
<organism evidence="5 6">
    <name type="scientific">Pontibacter diazotrophicus</name>
    <dbReference type="NCBI Taxonomy" id="1400979"/>
    <lineage>
        <taxon>Bacteria</taxon>
        <taxon>Pseudomonadati</taxon>
        <taxon>Bacteroidota</taxon>
        <taxon>Cytophagia</taxon>
        <taxon>Cytophagales</taxon>
        <taxon>Hymenobacteraceae</taxon>
        <taxon>Pontibacter</taxon>
    </lineage>
</organism>
<dbReference type="Gene3D" id="2.60.120.10">
    <property type="entry name" value="Jelly Rolls"/>
    <property type="match status" value="1"/>
</dbReference>
<reference evidence="6" key="1">
    <citation type="submission" date="2018-08" db="EMBL/GenBank/DDBJ databases">
        <authorList>
            <person name="Liu Z.-W."/>
            <person name="Du Z.-J."/>
        </authorList>
    </citation>
    <scope>NUCLEOTIDE SEQUENCE [LARGE SCALE GENOMIC DNA]</scope>
    <source>
        <strain evidence="6">H4X</strain>
    </source>
</reference>
<dbReference type="RefSeq" id="WP_115568559.1">
    <property type="nucleotide sequence ID" value="NZ_QRGR01000056.1"/>
</dbReference>
<feature type="domain" description="HTH araC/xylS-type" evidence="4">
    <location>
        <begin position="187"/>
        <end position="285"/>
    </location>
</feature>
<dbReference type="Gene3D" id="1.10.10.60">
    <property type="entry name" value="Homeodomain-like"/>
    <property type="match status" value="2"/>
</dbReference>
<dbReference type="GO" id="GO:0003700">
    <property type="term" value="F:DNA-binding transcription factor activity"/>
    <property type="evidence" value="ECO:0007669"/>
    <property type="project" value="InterPro"/>
</dbReference>
<comment type="caution">
    <text evidence="5">The sequence shown here is derived from an EMBL/GenBank/DDBJ whole genome shotgun (WGS) entry which is preliminary data.</text>
</comment>
<keyword evidence="1" id="KW-0805">Transcription regulation</keyword>
<dbReference type="InterPro" id="IPR018062">
    <property type="entry name" value="HTH_AraC-typ_CS"/>
</dbReference>
<dbReference type="SUPFAM" id="SSF51182">
    <property type="entry name" value="RmlC-like cupins"/>
    <property type="match status" value="1"/>
</dbReference>
<keyword evidence="6" id="KW-1185">Reference proteome</keyword>
<dbReference type="GO" id="GO:0043565">
    <property type="term" value="F:sequence-specific DNA binding"/>
    <property type="evidence" value="ECO:0007669"/>
    <property type="project" value="InterPro"/>
</dbReference>
<evidence type="ECO:0000256" key="1">
    <source>
        <dbReference type="ARBA" id="ARBA00023015"/>
    </source>
</evidence>
<gene>
    <name evidence="5" type="ORF">DXT99_26195</name>
</gene>
<evidence type="ECO:0000256" key="3">
    <source>
        <dbReference type="ARBA" id="ARBA00023163"/>
    </source>
</evidence>
<dbReference type="InterPro" id="IPR014710">
    <property type="entry name" value="RmlC-like_jellyroll"/>
</dbReference>
<accession>A0A3D8KZX2</accession>